<dbReference type="EMBL" id="BLAL01000236">
    <property type="protein sequence ID" value="GES94536.1"/>
    <property type="molecule type" value="Genomic_DNA"/>
</dbReference>
<comment type="caution">
    <text evidence="2">The sequence shown here is derived from an EMBL/GenBank/DDBJ whole genome shotgun (WGS) entry which is preliminary data.</text>
</comment>
<gene>
    <name evidence="2" type="ORF">RCL2_002127300</name>
</gene>
<evidence type="ECO:0000256" key="1">
    <source>
        <dbReference type="SAM" id="MobiDB-lite"/>
    </source>
</evidence>
<sequence>MILTSSENETESDYIMSLKSDEEYETMSSDNEERHTSDISEEKLFVDEALGKDKLPSYDGDFALYFQNLTTAALFYWIYKHNISTNAYEDLVDIIIRPEFNRDHIVKNIQRFRAWRERLPLLSISAKSISILSKKTPSTLKDSKMAYQLSISDIIWNVLNNPSLLKEMYFGAGVDSKIKSEYWHGILWAESPLFGQEQLMISGGNYLLNAS</sequence>
<evidence type="ECO:0000313" key="3">
    <source>
        <dbReference type="Proteomes" id="UP000615446"/>
    </source>
</evidence>
<name>A0A8H3QWH5_9GLOM</name>
<proteinExistence type="predicted"/>
<dbReference type="Proteomes" id="UP000615446">
    <property type="component" value="Unassembled WGS sequence"/>
</dbReference>
<reference evidence="2" key="1">
    <citation type="submission" date="2019-10" db="EMBL/GenBank/DDBJ databases">
        <title>Conservation and host-specific expression of non-tandemly repeated heterogenous ribosome RNA gene in arbuscular mycorrhizal fungi.</title>
        <authorList>
            <person name="Maeda T."/>
            <person name="Kobayashi Y."/>
            <person name="Nakagawa T."/>
            <person name="Ezawa T."/>
            <person name="Yamaguchi K."/>
            <person name="Bino T."/>
            <person name="Nishimoto Y."/>
            <person name="Shigenobu S."/>
            <person name="Kawaguchi M."/>
        </authorList>
    </citation>
    <scope>NUCLEOTIDE SEQUENCE</scope>
    <source>
        <strain evidence="2">HR1</strain>
    </source>
</reference>
<dbReference type="AlphaFoldDB" id="A0A8H3QWH5"/>
<feature type="region of interest" description="Disordered" evidence="1">
    <location>
        <begin position="1"/>
        <end position="38"/>
    </location>
</feature>
<organism evidence="2 3">
    <name type="scientific">Rhizophagus clarus</name>
    <dbReference type="NCBI Taxonomy" id="94130"/>
    <lineage>
        <taxon>Eukaryota</taxon>
        <taxon>Fungi</taxon>
        <taxon>Fungi incertae sedis</taxon>
        <taxon>Mucoromycota</taxon>
        <taxon>Glomeromycotina</taxon>
        <taxon>Glomeromycetes</taxon>
        <taxon>Glomerales</taxon>
        <taxon>Glomeraceae</taxon>
        <taxon>Rhizophagus</taxon>
    </lineage>
</organism>
<protein>
    <submittedName>
        <fullName evidence="2">Uncharacterized protein</fullName>
    </submittedName>
</protein>
<accession>A0A8H3QWH5</accession>
<evidence type="ECO:0000313" key="2">
    <source>
        <dbReference type="EMBL" id="GES94536.1"/>
    </source>
</evidence>
<dbReference type="OrthoDB" id="2400683at2759"/>